<feature type="region of interest" description="Disordered" evidence="1">
    <location>
        <begin position="24"/>
        <end position="131"/>
    </location>
</feature>
<protein>
    <submittedName>
        <fullName evidence="2">Uncharacterized protein</fullName>
    </submittedName>
</protein>
<name>A0ABQ9NGX1_9PEZI</name>
<dbReference type="EMBL" id="JAPDRL010000118">
    <property type="protein sequence ID" value="KAJ9656701.1"/>
    <property type="molecule type" value="Genomic_DNA"/>
</dbReference>
<organism evidence="2 3">
    <name type="scientific">Coniosporium apollinis</name>
    <dbReference type="NCBI Taxonomy" id="61459"/>
    <lineage>
        <taxon>Eukaryota</taxon>
        <taxon>Fungi</taxon>
        <taxon>Dikarya</taxon>
        <taxon>Ascomycota</taxon>
        <taxon>Pezizomycotina</taxon>
        <taxon>Dothideomycetes</taxon>
        <taxon>Dothideomycetes incertae sedis</taxon>
        <taxon>Coniosporium</taxon>
    </lineage>
</organism>
<feature type="compositionally biased region" description="Low complexity" evidence="1">
    <location>
        <begin position="24"/>
        <end position="43"/>
    </location>
</feature>
<keyword evidence="3" id="KW-1185">Reference proteome</keyword>
<comment type="caution">
    <text evidence="2">The sequence shown here is derived from an EMBL/GenBank/DDBJ whole genome shotgun (WGS) entry which is preliminary data.</text>
</comment>
<reference evidence="2" key="1">
    <citation type="submission" date="2022-10" db="EMBL/GenBank/DDBJ databases">
        <title>Culturing micro-colonial fungi from biological soil crusts in the Mojave desert and describing Neophaeococcomyces mojavensis, and introducing the new genera and species Taxawa tesnikishii.</title>
        <authorList>
            <person name="Kurbessoian T."/>
            <person name="Stajich J.E."/>
        </authorList>
    </citation>
    <scope>NUCLEOTIDE SEQUENCE</scope>
    <source>
        <strain evidence="2">TK_1</strain>
    </source>
</reference>
<evidence type="ECO:0000313" key="2">
    <source>
        <dbReference type="EMBL" id="KAJ9656701.1"/>
    </source>
</evidence>
<accession>A0ABQ9NGX1</accession>
<proteinExistence type="predicted"/>
<dbReference type="Proteomes" id="UP001172684">
    <property type="component" value="Unassembled WGS sequence"/>
</dbReference>
<evidence type="ECO:0000256" key="1">
    <source>
        <dbReference type="SAM" id="MobiDB-lite"/>
    </source>
</evidence>
<gene>
    <name evidence="2" type="ORF">H2201_008460</name>
</gene>
<evidence type="ECO:0000313" key="3">
    <source>
        <dbReference type="Proteomes" id="UP001172684"/>
    </source>
</evidence>
<sequence>MSSTAAPVLSTEATLDALRAEAAKAVAVQPTSPVDAPAPADASPDARPRRDSTFLALAPTQSNSFPASPPSMSPRNSVAAVDAVEPALGIESKRRSSSVSSGEAGRARFLKLGPVHYGGEMGASDYAEQEE</sequence>